<dbReference type="SUPFAM" id="SSF46689">
    <property type="entry name" value="Homeodomain-like"/>
    <property type="match status" value="1"/>
</dbReference>
<proteinExistence type="predicted"/>
<organism evidence="1 2">
    <name type="scientific">Paxillus rubicundulus Ve08.2h10</name>
    <dbReference type="NCBI Taxonomy" id="930991"/>
    <lineage>
        <taxon>Eukaryota</taxon>
        <taxon>Fungi</taxon>
        <taxon>Dikarya</taxon>
        <taxon>Basidiomycota</taxon>
        <taxon>Agaricomycotina</taxon>
        <taxon>Agaricomycetes</taxon>
        <taxon>Agaricomycetidae</taxon>
        <taxon>Boletales</taxon>
        <taxon>Paxilineae</taxon>
        <taxon>Paxillaceae</taxon>
        <taxon>Paxillus</taxon>
    </lineage>
</organism>
<dbReference type="EMBL" id="KN825706">
    <property type="protein sequence ID" value="KIK81925.1"/>
    <property type="molecule type" value="Genomic_DNA"/>
</dbReference>
<dbReference type="Proteomes" id="UP000054538">
    <property type="component" value="Unassembled WGS sequence"/>
</dbReference>
<evidence type="ECO:0000313" key="2">
    <source>
        <dbReference type="Proteomes" id="UP000054538"/>
    </source>
</evidence>
<accession>A0A0D0DR07</accession>
<reference evidence="2" key="2">
    <citation type="submission" date="2015-01" db="EMBL/GenBank/DDBJ databases">
        <title>Evolutionary Origins and Diversification of the Mycorrhizal Mutualists.</title>
        <authorList>
            <consortium name="DOE Joint Genome Institute"/>
            <consortium name="Mycorrhizal Genomics Consortium"/>
            <person name="Kohler A."/>
            <person name="Kuo A."/>
            <person name="Nagy L.G."/>
            <person name="Floudas D."/>
            <person name="Copeland A."/>
            <person name="Barry K.W."/>
            <person name="Cichocki N."/>
            <person name="Veneault-Fourrey C."/>
            <person name="LaButti K."/>
            <person name="Lindquist E.A."/>
            <person name="Lipzen A."/>
            <person name="Lundell T."/>
            <person name="Morin E."/>
            <person name="Murat C."/>
            <person name="Riley R."/>
            <person name="Ohm R."/>
            <person name="Sun H."/>
            <person name="Tunlid A."/>
            <person name="Henrissat B."/>
            <person name="Grigoriev I.V."/>
            <person name="Hibbett D.S."/>
            <person name="Martin F."/>
        </authorList>
    </citation>
    <scope>NUCLEOTIDE SEQUENCE [LARGE SCALE GENOMIC DNA]</scope>
    <source>
        <strain evidence="2">Ve08.2h10</strain>
    </source>
</reference>
<evidence type="ECO:0000313" key="1">
    <source>
        <dbReference type="EMBL" id="KIK81925.1"/>
    </source>
</evidence>
<dbReference type="HOGENOM" id="CLU_056788_8_3_1"/>
<dbReference type="OrthoDB" id="3022198at2759"/>
<dbReference type="InParanoid" id="A0A0D0DR07"/>
<dbReference type="InterPro" id="IPR009057">
    <property type="entry name" value="Homeodomain-like_sf"/>
</dbReference>
<keyword evidence="2" id="KW-1185">Reference proteome</keyword>
<protein>
    <submittedName>
        <fullName evidence="1">Unplaced genomic scaffold scaffold_884, whole genome shotgun sequence</fullName>
    </submittedName>
</protein>
<name>A0A0D0DR07_9AGAM</name>
<gene>
    <name evidence="1" type="ORF">PAXRUDRAFT_806128</name>
</gene>
<sequence length="109" mass="12330">MPPHLSSDLQHRVVTWRYEGRKSIAEIAELAGCSEHTVFKILCLHHDFGHVNNPFACCRGCPCSLDQHDLMYIQSILNANPSLYLDEIQEQLLTTWGIEVSIATLSHTI</sequence>
<reference evidence="1 2" key="1">
    <citation type="submission" date="2014-04" db="EMBL/GenBank/DDBJ databases">
        <authorList>
            <consortium name="DOE Joint Genome Institute"/>
            <person name="Kuo A."/>
            <person name="Kohler A."/>
            <person name="Jargeat P."/>
            <person name="Nagy L.G."/>
            <person name="Floudas D."/>
            <person name="Copeland A."/>
            <person name="Barry K.W."/>
            <person name="Cichocki N."/>
            <person name="Veneault-Fourrey C."/>
            <person name="LaButti K."/>
            <person name="Lindquist E.A."/>
            <person name="Lipzen A."/>
            <person name="Lundell T."/>
            <person name="Morin E."/>
            <person name="Murat C."/>
            <person name="Sun H."/>
            <person name="Tunlid A."/>
            <person name="Henrissat B."/>
            <person name="Grigoriev I.V."/>
            <person name="Hibbett D.S."/>
            <person name="Martin F."/>
            <person name="Nordberg H.P."/>
            <person name="Cantor M.N."/>
            <person name="Hua S.X."/>
        </authorList>
    </citation>
    <scope>NUCLEOTIDE SEQUENCE [LARGE SCALE GENOMIC DNA]</scope>
    <source>
        <strain evidence="1 2">Ve08.2h10</strain>
    </source>
</reference>
<dbReference type="AlphaFoldDB" id="A0A0D0DR07"/>